<dbReference type="Pfam" id="PF01826">
    <property type="entry name" value="TIL"/>
    <property type="match status" value="1"/>
</dbReference>
<dbReference type="PANTHER" id="PTHR23259:SF70">
    <property type="entry name" value="ACCESSORY GLAND PROTEIN ACP62F-RELATED"/>
    <property type="match status" value="1"/>
</dbReference>
<evidence type="ECO:0000256" key="1">
    <source>
        <dbReference type="ARBA" id="ARBA00022690"/>
    </source>
</evidence>
<dbReference type="PANTHER" id="PTHR23259">
    <property type="entry name" value="RIDDLE"/>
    <property type="match status" value="1"/>
</dbReference>
<feature type="chain" id="PRO_5014604277" evidence="3">
    <location>
        <begin position="24"/>
        <end position="110"/>
    </location>
</feature>
<feature type="signal peptide" evidence="3">
    <location>
        <begin position="1"/>
        <end position="23"/>
    </location>
</feature>
<keyword evidence="3" id="KW-0732">Signal</keyword>
<accession>A0A2M4AYR0</accession>
<dbReference type="InterPro" id="IPR051368">
    <property type="entry name" value="SerProtInhib-TIL_Domain"/>
</dbReference>
<feature type="domain" description="TIL" evidence="4">
    <location>
        <begin position="50"/>
        <end position="105"/>
    </location>
</feature>
<evidence type="ECO:0000256" key="3">
    <source>
        <dbReference type="SAM" id="SignalP"/>
    </source>
</evidence>
<dbReference type="InterPro" id="IPR002919">
    <property type="entry name" value="TIL_dom"/>
</dbReference>
<keyword evidence="1" id="KW-0646">Protease inhibitor</keyword>
<dbReference type="AlphaFoldDB" id="A0A2M4AYR0"/>
<dbReference type="SUPFAM" id="SSF57567">
    <property type="entry name" value="Serine protease inhibitors"/>
    <property type="match status" value="1"/>
</dbReference>
<dbReference type="GO" id="GO:0030414">
    <property type="term" value="F:peptidase inhibitor activity"/>
    <property type="evidence" value="ECO:0007669"/>
    <property type="project" value="UniProtKB-KW"/>
</dbReference>
<evidence type="ECO:0000313" key="5">
    <source>
        <dbReference type="EMBL" id="MBW45921.1"/>
    </source>
</evidence>
<dbReference type="EMBL" id="GGFK01012600">
    <property type="protein sequence ID" value="MBW45921.1"/>
    <property type="molecule type" value="Transcribed_RNA"/>
</dbReference>
<organism evidence="5">
    <name type="scientific">Anopheles triannulatus</name>
    <dbReference type="NCBI Taxonomy" id="58253"/>
    <lineage>
        <taxon>Eukaryota</taxon>
        <taxon>Metazoa</taxon>
        <taxon>Ecdysozoa</taxon>
        <taxon>Arthropoda</taxon>
        <taxon>Hexapoda</taxon>
        <taxon>Insecta</taxon>
        <taxon>Pterygota</taxon>
        <taxon>Neoptera</taxon>
        <taxon>Endopterygota</taxon>
        <taxon>Diptera</taxon>
        <taxon>Nematocera</taxon>
        <taxon>Culicoidea</taxon>
        <taxon>Culicidae</taxon>
        <taxon>Anophelinae</taxon>
        <taxon>Anopheles</taxon>
    </lineage>
</organism>
<evidence type="ECO:0000256" key="2">
    <source>
        <dbReference type="ARBA" id="ARBA00023157"/>
    </source>
</evidence>
<name>A0A2M4AYR0_9DIPT</name>
<keyword evidence="2" id="KW-1015">Disulfide bond</keyword>
<sequence>MPRYGRLSLLLILSVGLAANVSAIADVDQQPAADAPPETTTAPSLVCSSSYERYDDCSNPCIERTCETLRRSDLQCTKQCIAGCYCRNGYVRKVAGGACIPKASCVLNSL</sequence>
<protein>
    <submittedName>
        <fullName evidence="5">Putative trypsin inhibitor like cysteine rich domain protein</fullName>
    </submittedName>
</protein>
<reference evidence="5" key="1">
    <citation type="submission" date="2018-01" db="EMBL/GenBank/DDBJ databases">
        <title>An insight into the sialome of Amazonian anophelines.</title>
        <authorList>
            <person name="Ribeiro J.M."/>
            <person name="Scarpassa V."/>
            <person name="Calvo E."/>
        </authorList>
    </citation>
    <scope>NUCLEOTIDE SEQUENCE</scope>
    <source>
        <tissue evidence="5">Salivary glands</tissue>
    </source>
</reference>
<dbReference type="CDD" id="cd19941">
    <property type="entry name" value="TIL"/>
    <property type="match status" value="1"/>
</dbReference>
<evidence type="ECO:0000259" key="4">
    <source>
        <dbReference type="Pfam" id="PF01826"/>
    </source>
</evidence>
<proteinExistence type="predicted"/>
<dbReference type="InterPro" id="IPR036084">
    <property type="entry name" value="Ser_inhib-like_sf"/>
</dbReference>
<dbReference type="Gene3D" id="2.10.25.10">
    <property type="entry name" value="Laminin"/>
    <property type="match status" value="1"/>
</dbReference>